<feature type="compositionally biased region" description="Polar residues" evidence="1">
    <location>
        <begin position="156"/>
        <end position="169"/>
    </location>
</feature>
<protein>
    <submittedName>
        <fullName evidence="2">Uncharacterized protein</fullName>
    </submittedName>
</protein>
<feature type="compositionally biased region" description="Basic and acidic residues" evidence="1">
    <location>
        <begin position="11"/>
        <end position="20"/>
    </location>
</feature>
<feature type="compositionally biased region" description="Polar residues" evidence="1">
    <location>
        <begin position="212"/>
        <end position="229"/>
    </location>
</feature>
<proteinExistence type="predicted"/>
<feature type="region of interest" description="Disordered" evidence="1">
    <location>
        <begin position="1"/>
        <end position="316"/>
    </location>
</feature>
<accession>A0ABW0KXN7</accession>
<evidence type="ECO:0000256" key="1">
    <source>
        <dbReference type="SAM" id="MobiDB-lite"/>
    </source>
</evidence>
<evidence type="ECO:0000313" key="2">
    <source>
        <dbReference type="EMBL" id="MFC5458175.1"/>
    </source>
</evidence>
<evidence type="ECO:0000313" key="3">
    <source>
        <dbReference type="Proteomes" id="UP001596052"/>
    </source>
</evidence>
<dbReference type="EMBL" id="JBHSMQ010000019">
    <property type="protein sequence ID" value="MFC5458175.1"/>
    <property type="molecule type" value="Genomic_DNA"/>
</dbReference>
<dbReference type="Proteomes" id="UP001596052">
    <property type="component" value="Unassembled WGS sequence"/>
</dbReference>
<keyword evidence="3" id="KW-1185">Reference proteome</keyword>
<feature type="compositionally biased region" description="Basic and acidic residues" evidence="1">
    <location>
        <begin position="268"/>
        <end position="277"/>
    </location>
</feature>
<name>A0ABW0KXN7_9BACT</name>
<reference evidence="3" key="1">
    <citation type="journal article" date="2019" name="Int. J. Syst. Evol. Microbiol.">
        <title>The Global Catalogue of Microorganisms (GCM) 10K type strain sequencing project: providing services to taxonomists for standard genome sequencing and annotation.</title>
        <authorList>
            <consortium name="The Broad Institute Genomics Platform"/>
            <consortium name="The Broad Institute Genome Sequencing Center for Infectious Disease"/>
            <person name="Wu L."/>
            <person name="Ma J."/>
        </authorList>
    </citation>
    <scope>NUCLEOTIDE SEQUENCE [LARGE SCALE GENOMIC DNA]</scope>
    <source>
        <strain evidence="3">CGMCC 4.1469</strain>
    </source>
</reference>
<sequence length="316" mass="33991">MAFIFSTSHLPEARARRPDHLEEEEDEDVMQPMPRAGGVRAFSHLPVRDNPAPSTAPLREDSPRRGIVPIPPRSATPTSAAPSRTRDQDDPPPPETDPEDDTTPQDHADDRPWYMPRITAQDPPPQDHNEDAYAPALKPWENTTRSSGFDDAPPAASSTRDSGFSPSSQKLRDAFHPPAPRSPVGQAPAQDSKPAQPGGRLFEQRSAPEAFLSQQMGKDASGTSSQQRLQGPDRTLAAQPQPVRGSTPPANGSNPAAPSQAVTPYRGSDPDKKDEGRGTSPRNNSEVKETPTSLPPRNPDALPQSSGNKMPGMNGT</sequence>
<organism evidence="2 3">
    <name type="scientific">Prosthecobacter fluviatilis</name>
    <dbReference type="NCBI Taxonomy" id="445931"/>
    <lineage>
        <taxon>Bacteria</taxon>
        <taxon>Pseudomonadati</taxon>
        <taxon>Verrucomicrobiota</taxon>
        <taxon>Verrucomicrobiia</taxon>
        <taxon>Verrucomicrobiales</taxon>
        <taxon>Verrucomicrobiaceae</taxon>
        <taxon>Prosthecobacter</taxon>
    </lineage>
</organism>
<comment type="caution">
    <text evidence="2">The sequence shown here is derived from an EMBL/GenBank/DDBJ whole genome shotgun (WGS) entry which is preliminary data.</text>
</comment>
<dbReference type="RefSeq" id="WP_377172251.1">
    <property type="nucleotide sequence ID" value="NZ_JBHSMQ010000019.1"/>
</dbReference>
<feature type="compositionally biased region" description="Acidic residues" evidence="1">
    <location>
        <begin position="90"/>
        <end position="103"/>
    </location>
</feature>
<feature type="compositionally biased region" description="Low complexity" evidence="1">
    <location>
        <begin position="248"/>
        <end position="261"/>
    </location>
</feature>
<gene>
    <name evidence="2" type="ORF">ACFQDI_25115</name>
</gene>